<name>A0A4Q2US03_FUSOX</name>
<evidence type="ECO:0000313" key="2">
    <source>
        <dbReference type="Proteomes" id="UP000290540"/>
    </source>
</evidence>
<evidence type="ECO:0000313" key="1">
    <source>
        <dbReference type="EMBL" id="RYC76702.1"/>
    </source>
</evidence>
<dbReference type="AlphaFoldDB" id="A0A4Q2US03"/>
<sequence length="44" mass="5181">MRSWVPILLRRAHPPRERLPIGEREELAPGRGHMARLDILRRAT</sequence>
<accession>A0A4Q2US03</accession>
<dbReference type="Proteomes" id="UP000290540">
    <property type="component" value="Unassembled WGS sequence"/>
</dbReference>
<dbReference type="EMBL" id="MQTW01003914">
    <property type="protein sequence ID" value="RYC76702.1"/>
    <property type="molecule type" value="Genomic_DNA"/>
</dbReference>
<gene>
    <name evidence="1" type="ORF">BFJ63_vAg20421</name>
</gene>
<organism evidence="1 2">
    <name type="scientific">Fusarium oxysporum f. sp. narcissi</name>
    <dbReference type="NCBI Taxonomy" id="451672"/>
    <lineage>
        <taxon>Eukaryota</taxon>
        <taxon>Fungi</taxon>
        <taxon>Dikarya</taxon>
        <taxon>Ascomycota</taxon>
        <taxon>Pezizomycotina</taxon>
        <taxon>Sordariomycetes</taxon>
        <taxon>Hypocreomycetidae</taxon>
        <taxon>Hypocreales</taxon>
        <taxon>Nectriaceae</taxon>
        <taxon>Fusarium</taxon>
        <taxon>Fusarium oxysporum species complex</taxon>
    </lineage>
</organism>
<protein>
    <submittedName>
        <fullName evidence="1">Uncharacterized protein</fullName>
    </submittedName>
</protein>
<reference evidence="1 2" key="1">
    <citation type="submission" date="2016-12" db="EMBL/GenBank/DDBJ databases">
        <title>Draft genome sequence of Fusarium oxysporum causing rot on Narcissus.</title>
        <authorList>
            <person name="Armitage A.D."/>
            <person name="Taylor A."/>
            <person name="Clarkson J.P."/>
            <person name="Harrison R.J."/>
            <person name="Jackson A.C."/>
        </authorList>
    </citation>
    <scope>NUCLEOTIDE SEQUENCE [LARGE SCALE GENOMIC DNA]</scope>
    <source>
        <strain evidence="1 2">N139</strain>
    </source>
</reference>
<proteinExistence type="predicted"/>
<comment type="caution">
    <text evidence="1">The sequence shown here is derived from an EMBL/GenBank/DDBJ whole genome shotgun (WGS) entry which is preliminary data.</text>
</comment>